<reference evidence="7" key="1">
    <citation type="submission" date="2021-12" db="EMBL/GenBank/DDBJ databases">
        <authorList>
            <person name="King R."/>
        </authorList>
    </citation>
    <scope>NUCLEOTIDE SEQUENCE</scope>
</reference>
<comment type="similarity">
    <text evidence="1">Belongs to the type-B carboxylesterase/lipase family.</text>
</comment>
<dbReference type="InterPro" id="IPR029058">
    <property type="entry name" value="AB_hydrolase_fold"/>
</dbReference>
<keyword evidence="5" id="KW-0732">Signal</keyword>
<evidence type="ECO:0000256" key="5">
    <source>
        <dbReference type="SAM" id="SignalP"/>
    </source>
</evidence>
<name>A0A9P0C545_CHRIL</name>
<dbReference type="Gene3D" id="3.40.50.1820">
    <property type="entry name" value="alpha/beta hydrolase"/>
    <property type="match status" value="1"/>
</dbReference>
<dbReference type="SUPFAM" id="SSF53474">
    <property type="entry name" value="alpha/beta-Hydrolases"/>
    <property type="match status" value="1"/>
</dbReference>
<evidence type="ECO:0000256" key="4">
    <source>
        <dbReference type="ARBA" id="ARBA00023180"/>
    </source>
</evidence>
<feature type="domain" description="Carboxylesterase type B" evidence="6">
    <location>
        <begin position="31"/>
        <end position="511"/>
    </location>
</feature>
<dbReference type="EMBL" id="LR824012">
    <property type="protein sequence ID" value="CAH0629031.1"/>
    <property type="molecule type" value="Genomic_DNA"/>
</dbReference>
<evidence type="ECO:0000313" key="7">
    <source>
        <dbReference type="EMBL" id="CAH0629031.1"/>
    </source>
</evidence>
<keyword evidence="3" id="KW-0378">Hydrolase</keyword>
<feature type="chain" id="PRO_5040294589" description="Carboxylesterase type B domain-containing protein" evidence="5">
    <location>
        <begin position="20"/>
        <end position="535"/>
    </location>
</feature>
<feature type="signal peptide" evidence="5">
    <location>
        <begin position="1"/>
        <end position="19"/>
    </location>
</feature>
<dbReference type="InterPro" id="IPR002018">
    <property type="entry name" value="CarbesteraseB"/>
</dbReference>
<evidence type="ECO:0000256" key="1">
    <source>
        <dbReference type="ARBA" id="ARBA00005964"/>
    </source>
</evidence>
<gene>
    <name evidence="7" type="ORF">CINC_LOCUS13223</name>
</gene>
<keyword evidence="8" id="KW-1185">Reference proteome</keyword>
<accession>A0A9P0C545</accession>
<dbReference type="Pfam" id="PF00135">
    <property type="entry name" value="COesterase"/>
    <property type="match status" value="1"/>
</dbReference>
<sequence length="535" mass="59747">MKMKGIVLCALFLVTNVCGQARVDPLVLISSQGLVQGYKASDGEYAAFLGVPYALVDPEDPFGPAQTRPAFQEIIYYARDGSIQCPQMTSSHTDSEVLDCLRLNIYVPHKASSSNPLPVMVWFHGGDFETGSAGQYGVRNLVRHDIVVITVNYRLGPYGFMCLDTPSLPGNQGLKDQFKALEWIRKNIASFGGNPYNVTISGQDAGATSVLLHLYANTDRYYHKAIVESGTPQSEGMFVNADAEVPVKLAAHLGYAASDTEDALQFLRKSPHELVTGAALELNLHLRPCKERSFSGILNFVADDPYSLTNEKKVSKTPILIGYTSQERDSLSSDYFDSDPFYEKLKNNFDLNEQQLAEAAKIARRFYLGDKPVSQNVETQLGNFESDFVYNHPTERVITRLLEESASSIYEYLFSYVGDSGAAGAGHSAELNYLFTKGSNPQARSDEDQLIVDRITTLWTNFIKYGNPTPQTTDLLPVQWTPVDVENRPTLIIDTDMRLDNRVENQRMAFWDLFYSMYGSYSIITRECSFEPYCC</sequence>
<dbReference type="PANTHER" id="PTHR43142:SF1">
    <property type="entry name" value="CARBOXYLIC ESTER HYDROLASE"/>
    <property type="match status" value="1"/>
</dbReference>
<dbReference type="OrthoDB" id="19653at2759"/>
<dbReference type="PANTHER" id="PTHR43142">
    <property type="entry name" value="CARBOXYLIC ESTER HYDROLASE"/>
    <property type="match status" value="1"/>
</dbReference>
<keyword evidence="2" id="KW-0719">Serine esterase</keyword>
<evidence type="ECO:0000259" key="6">
    <source>
        <dbReference type="Pfam" id="PF00135"/>
    </source>
</evidence>
<proteinExistence type="inferred from homology"/>
<evidence type="ECO:0000256" key="2">
    <source>
        <dbReference type="ARBA" id="ARBA00022487"/>
    </source>
</evidence>
<keyword evidence="4" id="KW-0325">Glycoprotein</keyword>
<dbReference type="GO" id="GO:0052689">
    <property type="term" value="F:carboxylic ester hydrolase activity"/>
    <property type="evidence" value="ECO:0007669"/>
    <property type="project" value="UniProtKB-KW"/>
</dbReference>
<dbReference type="AlphaFoldDB" id="A0A9P0C545"/>
<protein>
    <recommendedName>
        <fullName evidence="6">Carboxylesterase type B domain-containing protein</fullName>
    </recommendedName>
</protein>
<organism evidence="7 8">
    <name type="scientific">Chrysodeixis includens</name>
    <name type="common">Soybean looper</name>
    <name type="synonym">Pseudoplusia includens</name>
    <dbReference type="NCBI Taxonomy" id="689277"/>
    <lineage>
        <taxon>Eukaryota</taxon>
        <taxon>Metazoa</taxon>
        <taxon>Ecdysozoa</taxon>
        <taxon>Arthropoda</taxon>
        <taxon>Hexapoda</taxon>
        <taxon>Insecta</taxon>
        <taxon>Pterygota</taxon>
        <taxon>Neoptera</taxon>
        <taxon>Endopterygota</taxon>
        <taxon>Lepidoptera</taxon>
        <taxon>Glossata</taxon>
        <taxon>Ditrysia</taxon>
        <taxon>Noctuoidea</taxon>
        <taxon>Noctuidae</taxon>
        <taxon>Plusiinae</taxon>
        <taxon>Chrysodeixis</taxon>
    </lineage>
</organism>
<evidence type="ECO:0000313" key="8">
    <source>
        <dbReference type="Proteomes" id="UP001154114"/>
    </source>
</evidence>
<dbReference type="Proteomes" id="UP001154114">
    <property type="component" value="Chromosome 9"/>
</dbReference>
<evidence type="ECO:0000256" key="3">
    <source>
        <dbReference type="ARBA" id="ARBA00022801"/>
    </source>
</evidence>